<evidence type="ECO:0000313" key="3">
    <source>
        <dbReference type="Proteomes" id="UP000822688"/>
    </source>
</evidence>
<proteinExistence type="predicted"/>
<organism evidence="2 3">
    <name type="scientific">Ceratodon purpureus</name>
    <name type="common">Fire moss</name>
    <name type="synonym">Dicranum purpureum</name>
    <dbReference type="NCBI Taxonomy" id="3225"/>
    <lineage>
        <taxon>Eukaryota</taxon>
        <taxon>Viridiplantae</taxon>
        <taxon>Streptophyta</taxon>
        <taxon>Embryophyta</taxon>
        <taxon>Bryophyta</taxon>
        <taxon>Bryophytina</taxon>
        <taxon>Bryopsida</taxon>
        <taxon>Dicranidae</taxon>
        <taxon>Pseudoditrichales</taxon>
        <taxon>Ditrichaceae</taxon>
        <taxon>Ceratodon</taxon>
    </lineage>
</organism>
<accession>A0A8T0H2M5</accession>
<protein>
    <recommendedName>
        <fullName evidence="4">60S ribosomal protein L18a-like protein</fullName>
    </recommendedName>
</protein>
<dbReference type="Proteomes" id="UP000822688">
    <property type="component" value="Chromosome 8"/>
</dbReference>
<feature type="transmembrane region" description="Helical" evidence="1">
    <location>
        <begin position="93"/>
        <end position="119"/>
    </location>
</feature>
<dbReference type="OrthoDB" id="1916999at2759"/>
<feature type="transmembrane region" description="Helical" evidence="1">
    <location>
        <begin position="131"/>
        <end position="151"/>
    </location>
</feature>
<sequence>MGFEKGGSYGTFEGQQGFPQPSAPPLAGTYSNGGQQYPIVPGYPVLENYPGSHRGSGSYQAAQYPGPQAQTCYHECHEVTYHPRRLPFCGLGFGWFLFIMGFFIAVFPWYIGAGIFLFVRHDYRERTGLMACTIAALVLLFVGGVGFHVHMLHH</sequence>
<evidence type="ECO:0000256" key="1">
    <source>
        <dbReference type="SAM" id="Phobius"/>
    </source>
</evidence>
<name>A0A8T0H2M5_CERPU</name>
<dbReference type="AlphaFoldDB" id="A0A8T0H2M5"/>
<reference evidence="2" key="1">
    <citation type="submission" date="2020-06" db="EMBL/GenBank/DDBJ databases">
        <title>WGS assembly of Ceratodon purpureus strain R40.</title>
        <authorList>
            <person name="Carey S.B."/>
            <person name="Jenkins J."/>
            <person name="Shu S."/>
            <person name="Lovell J.T."/>
            <person name="Sreedasyam A."/>
            <person name="Maumus F."/>
            <person name="Tiley G.P."/>
            <person name="Fernandez-Pozo N."/>
            <person name="Barry K."/>
            <person name="Chen C."/>
            <person name="Wang M."/>
            <person name="Lipzen A."/>
            <person name="Daum C."/>
            <person name="Saski C.A."/>
            <person name="Payton A.C."/>
            <person name="Mcbreen J.C."/>
            <person name="Conrad R.E."/>
            <person name="Kollar L.M."/>
            <person name="Olsson S."/>
            <person name="Huttunen S."/>
            <person name="Landis J.B."/>
            <person name="Wickett N.J."/>
            <person name="Johnson M.G."/>
            <person name="Rensing S.A."/>
            <person name="Grimwood J."/>
            <person name="Schmutz J."/>
            <person name="Mcdaniel S.F."/>
        </authorList>
    </citation>
    <scope>NUCLEOTIDE SEQUENCE</scope>
    <source>
        <strain evidence="2">R40</strain>
    </source>
</reference>
<dbReference type="PANTHER" id="PTHR46631:SF4">
    <property type="entry name" value="OS06G0359400 PROTEIN"/>
    <property type="match status" value="1"/>
</dbReference>
<dbReference type="EMBL" id="CM026429">
    <property type="protein sequence ID" value="KAG0564985.1"/>
    <property type="molecule type" value="Genomic_DNA"/>
</dbReference>
<keyword evidence="1" id="KW-1133">Transmembrane helix</keyword>
<evidence type="ECO:0008006" key="4">
    <source>
        <dbReference type="Google" id="ProtNLM"/>
    </source>
</evidence>
<dbReference type="PANTHER" id="PTHR46631">
    <property type="entry name" value="60S RIBOSOMAL PROTEIN L18A-LIKE"/>
    <property type="match status" value="1"/>
</dbReference>
<evidence type="ECO:0000313" key="2">
    <source>
        <dbReference type="EMBL" id="KAG0564985.1"/>
    </source>
</evidence>
<comment type="caution">
    <text evidence="2">The sequence shown here is derived from an EMBL/GenBank/DDBJ whole genome shotgun (WGS) entry which is preliminary data.</text>
</comment>
<keyword evidence="1" id="KW-0472">Membrane</keyword>
<keyword evidence="3" id="KW-1185">Reference proteome</keyword>
<gene>
    <name evidence="2" type="ORF">KC19_8G154300</name>
</gene>
<keyword evidence="1" id="KW-0812">Transmembrane</keyword>
<dbReference type="InterPro" id="IPR044804">
    <property type="entry name" value="Ribosomal_eL20z-like"/>
</dbReference>